<dbReference type="KEGG" id="camu:CA2015_3472"/>
<dbReference type="EMBL" id="CP012040">
    <property type="protein sequence ID" value="AKP52859.1"/>
    <property type="molecule type" value="Genomic_DNA"/>
</dbReference>
<dbReference type="PANTHER" id="PTHR37023">
    <property type="entry name" value="TRANSPOSASE"/>
    <property type="match status" value="1"/>
</dbReference>
<gene>
    <name evidence="2" type="ORF">CA2015_3472</name>
</gene>
<dbReference type="PANTHER" id="PTHR37023:SF1">
    <property type="entry name" value="ISSOD25 TRANSPOSASE TNPA_ISSOD25"/>
    <property type="match status" value="1"/>
</dbReference>
<evidence type="ECO:0000259" key="1">
    <source>
        <dbReference type="Pfam" id="PF04986"/>
    </source>
</evidence>
<dbReference type="GO" id="GO:0006313">
    <property type="term" value="P:DNA transposition"/>
    <property type="evidence" value="ECO:0007669"/>
    <property type="project" value="InterPro"/>
</dbReference>
<dbReference type="Pfam" id="PF04986">
    <property type="entry name" value="Y2_Tnp"/>
    <property type="match status" value="1"/>
</dbReference>
<reference evidence="2 3" key="1">
    <citation type="submission" date="2015-07" db="EMBL/GenBank/DDBJ databases">
        <authorList>
            <person name="Kim K.M."/>
        </authorList>
    </citation>
    <scope>NUCLEOTIDE SEQUENCE [LARGE SCALE GENOMIC DNA]</scope>
    <source>
        <strain evidence="2 3">KCTC 12363</strain>
    </source>
</reference>
<protein>
    <submittedName>
        <fullName evidence="2">Transposase</fullName>
    </submittedName>
</protein>
<dbReference type="InterPro" id="IPR007069">
    <property type="entry name" value="Transposase_32"/>
</dbReference>
<sequence length="233" mass="27545">MAELRKKISVAQHIVKKVFQTKWVVYAKRPFASPKTVVEYLGRYTHKIAISNHRLKKVDQENVIFTYKDYRQEGKNKQIKLGGSEFLRRFSSHILPSGFVRIRHYGFLASRNKNKELNLAKKDLNQPKWQKVKYSWVQIAKEKLNYNPERCHCCGYETLITTKLIAPERGPPLRQLLKMHNLANNHTLSKRLHWTPWNIYVLGFLRPQKSMKRGLKNATRQSIRPLFNNFNTT</sequence>
<evidence type="ECO:0000313" key="2">
    <source>
        <dbReference type="EMBL" id="AKP52859.1"/>
    </source>
</evidence>
<keyword evidence="3" id="KW-1185">Reference proteome</keyword>
<dbReference type="AlphaFoldDB" id="A0A0H4PF22"/>
<organism evidence="2 3">
    <name type="scientific">Cyclobacterium amurskyense</name>
    <dbReference type="NCBI Taxonomy" id="320787"/>
    <lineage>
        <taxon>Bacteria</taxon>
        <taxon>Pseudomonadati</taxon>
        <taxon>Bacteroidota</taxon>
        <taxon>Cytophagia</taxon>
        <taxon>Cytophagales</taxon>
        <taxon>Cyclobacteriaceae</taxon>
        <taxon>Cyclobacterium</taxon>
    </lineage>
</organism>
<dbReference type="Proteomes" id="UP000036520">
    <property type="component" value="Chromosome"/>
</dbReference>
<accession>A0A0H4PF22</accession>
<dbReference type="STRING" id="320787.CA2015_3472"/>
<proteinExistence type="predicted"/>
<evidence type="ECO:0000313" key="3">
    <source>
        <dbReference type="Proteomes" id="UP000036520"/>
    </source>
</evidence>
<dbReference type="GO" id="GO:0003677">
    <property type="term" value="F:DNA binding"/>
    <property type="evidence" value="ECO:0007669"/>
    <property type="project" value="InterPro"/>
</dbReference>
<name>A0A0H4PF22_9BACT</name>
<dbReference type="GO" id="GO:0004803">
    <property type="term" value="F:transposase activity"/>
    <property type="evidence" value="ECO:0007669"/>
    <property type="project" value="InterPro"/>
</dbReference>
<feature type="domain" description="Transposase IS801/IS1294" evidence="1">
    <location>
        <begin position="7"/>
        <end position="114"/>
    </location>
</feature>